<dbReference type="Pfam" id="PF14054">
    <property type="entry name" value="DUF4249"/>
    <property type="match status" value="1"/>
</dbReference>
<evidence type="ECO:0000313" key="1">
    <source>
        <dbReference type="EMBL" id="SFU19570.1"/>
    </source>
</evidence>
<sequence length="388" mass="44230">MNRVFLYVSFCILFLSACREPFEPDLEPSDLNVLVVEGYLDTQGLPSKLKLSYTRNIQTEVDFTPSYPSASVILRSESGEQYPLTPLGFGEFEFAHDIPENQDYRLYISTNDGNSYTSDLLRPILTPDIIDVGFVQNEAGVEIYLTTKGDENADDFLWTYEETYAFRPRFPTPFKYDYINDTTKDVVYRSPDERTDLCYRGGESSDLILETSSRFEDQFVFRQSIAQIVQNDERLSVRYSILISQKALDKKASEFWEILRKNTDDIGSIFSPLPSNIGGNLTNDRDPDAPVVGFVSLGTIKQKRLYIAVQDVAPWITDEPDYYGCYVYPDTVLAANYGQYFSTGSFVPVRPIYPETSQLAPIGYQGTDRRCADCTLRGTNVKPDFWED</sequence>
<accession>A0A1I7E6L5</accession>
<evidence type="ECO:0008006" key="3">
    <source>
        <dbReference type="Google" id="ProtNLM"/>
    </source>
</evidence>
<name>A0A1I7E6L5_9BACT</name>
<protein>
    <recommendedName>
        <fullName evidence="3">DUF4249 domain-containing protein</fullName>
    </recommendedName>
</protein>
<proteinExistence type="predicted"/>
<evidence type="ECO:0000313" key="2">
    <source>
        <dbReference type="Proteomes" id="UP000199673"/>
    </source>
</evidence>
<dbReference type="STRING" id="305507.SAMN04489724_0155"/>
<dbReference type="AlphaFoldDB" id="A0A1I7E6L5"/>
<dbReference type="RefSeq" id="WP_091698218.1">
    <property type="nucleotide sequence ID" value="NZ_FPBF01000011.1"/>
</dbReference>
<dbReference type="InterPro" id="IPR025345">
    <property type="entry name" value="DUF4249"/>
</dbReference>
<keyword evidence="2" id="KW-1185">Reference proteome</keyword>
<gene>
    <name evidence="1" type="ORF">SAMN04489724_0155</name>
</gene>
<organism evidence="1 2">
    <name type="scientific">Algoriphagus locisalis</name>
    <dbReference type="NCBI Taxonomy" id="305507"/>
    <lineage>
        <taxon>Bacteria</taxon>
        <taxon>Pseudomonadati</taxon>
        <taxon>Bacteroidota</taxon>
        <taxon>Cytophagia</taxon>
        <taxon>Cytophagales</taxon>
        <taxon>Cyclobacteriaceae</taxon>
        <taxon>Algoriphagus</taxon>
    </lineage>
</organism>
<dbReference type="Proteomes" id="UP000199673">
    <property type="component" value="Unassembled WGS sequence"/>
</dbReference>
<dbReference type="EMBL" id="FPBF01000011">
    <property type="protein sequence ID" value="SFU19570.1"/>
    <property type="molecule type" value="Genomic_DNA"/>
</dbReference>
<dbReference type="OrthoDB" id="1062680at2"/>
<dbReference type="PROSITE" id="PS51257">
    <property type="entry name" value="PROKAR_LIPOPROTEIN"/>
    <property type="match status" value="1"/>
</dbReference>
<reference evidence="2" key="1">
    <citation type="submission" date="2016-10" db="EMBL/GenBank/DDBJ databases">
        <authorList>
            <person name="Varghese N."/>
            <person name="Submissions S."/>
        </authorList>
    </citation>
    <scope>NUCLEOTIDE SEQUENCE [LARGE SCALE GENOMIC DNA]</scope>
    <source>
        <strain evidence="2">DSM 23445</strain>
    </source>
</reference>